<dbReference type="Gene3D" id="3.40.50.1000">
    <property type="entry name" value="HAD superfamily/HAD-like"/>
    <property type="match status" value="1"/>
</dbReference>
<name>A0A7C3VU78_9CYAN</name>
<dbReference type="NCBIfam" id="TIGR01548">
    <property type="entry name" value="HAD-SF-IA-hyp1"/>
    <property type="match status" value="1"/>
</dbReference>
<proteinExistence type="predicted"/>
<dbReference type="EMBL" id="DSPX01000198">
    <property type="protein sequence ID" value="HGG02756.1"/>
    <property type="molecule type" value="Genomic_DNA"/>
</dbReference>
<accession>A0A7C3VU78</accession>
<protein>
    <submittedName>
        <fullName evidence="1">TIGR01548 family HAD-type hydrolase</fullName>
    </submittedName>
</protein>
<gene>
    <name evidence="1" type="ORF">ENR15_19475</name>
</gene>
<reference evidence="1" key="1">
    <citation type="journal article" date="2020" name="mSystems">
        <title>Genome- and Community-Level Interaction Insights into Carbon Utilization and Element Cycling Functions of Hydrothermarchaeota in Hydrothermal Sediment.</title>
        <authorList>
            <person name="Zhou Z."/>
            <person name="Liu Y."/>
            <person name="Xu W."/>
            <person name="Pan J."/>
            <person name="Luo Z.H."/>
            <person name="Li M."/>
        </authorList>
    </citation>
    <scope>NUCLEOTIDE SEQUENCE [LARGE SCALE GENOMIC DNA]</scope>
    <source>
        <strain evidence="1">SpSt-374</strain>
    </source>
</reference>
<dbReference type="AlphaFoldDB" id="A0A7C3VU78"/>
<dbReference type="InterPro" id="IPR006438">
    <property type="entry name" value="HAD-SF_TIGR01548"/>
</dbReference>
<dbReference type="SUPFAM" id="SSF56784">
    <property type="entry name" value="HAD-like"/>
    <property type="match status" value="1"/>
</dbReference>
<comment type="caution">
    <text evidence="1">The sequence shown here is derived from an EMBL/GenBank/DDBJ whole genome shotgun (WGS) entry which is preliminary data.</text>
</comment>
<evidence type="ECO:0000313" key="1">
    <source>
        <dbReference type="EMBL" id="HGG02756.1"/>
    </source>
</evidence>
<dbReference type="InterPro" id="IPR036412">
    <property type="entry name" value="HAD-like_sf"/>
</dbReference>
<organism evidence="1">
    <name type="scientific">Planktothricoides sp. SpSt-374</name>
    <dbReference type="NCBI Taxonomy" id="2282167"/>
    <lineage>
        <taxon>Bacteria</taxon>
        <taxon>Bacillati</taxon>
        <taxon>Cyanobacteriota</taxon>
        <taxon>Cyanophyceae</taxon>
        <taxon>Oscillatoriophycideae</taxon>
        <taxon>Oscillatoriales</taxon>
        <taxon>Oscillatoriaceae</taxon>
        <taxon>Planktothricoides</taxon>
    </lineage>
</organism>
<dbReference type="Pfam" id="PF00702">
    <property type="entry name" value="Hydrolase"/>
    <property type="match status" value="1"/>
</dbReference>
<dbReference type="GO" id="GO:0016787">
    <property type="term" value="F:hydrolase activity"/>
    <property type="evidence" value="ECO:0007669"/>
    <property type="project" value="UniProtKB-KW"/>
</dbReference>
<sequence length="269" mass="29547">MESTADAAAIVVFDIDGVVRDVGGSYRRAIADTVEHFTANAYRPTPLDIDTLKSEGIWNNDWEASQELIYRHFSAQGQPRNQINLDYKTLVDFFQSRYRGPDPNNMTGYICQEPLLMPRTYLASLTSAGIAWGFFSGAMRAEATYILEGALGLSAPVLVAMEDAPGKPDPTGLFAAVAQLEQRHQYPELTPVIYVGDTVADIYAVGKAKEQQPQRCWLGVGVLPPHIQEAQPERRAAYRENLHKAGAIAVLDGVQELTPGVIRELIISA</sequence>
<dbReference type="InterPro" id="IPR023214">
    <property type="entry name" value="HAD_sf"/>
</dbReference>
<keyword evidence="1" id="KW-0378">Hydrolase</keyword>